<keyword evidence="3" id="KW-1185">Reference proteome</keyword>
<feature type="region of interest" description="Disordered" evidence="1">
    <location>
        <begin position="1"/>
        <end position="23"/>
    </location>
</feature>
<dbReference type="Proteomes" id="UP000265515">
    <property type="component" value="Unassembled WGS sequence"/>
</dbReference>
<evidence type="ECO:0000313" key="3">
    <source>
        <dbReference type="Proteomes" id="UP000265515"/>
    </source>
</evidence>
<feature type="compositionally biased region" description="Low complexity" evidence="1">
    <location>
        <begin position="312"/>
        <end position="322"/>
    </location>
</feature>
<feature type="region of interest" description="Disordered" evidence="1">
    <location>
        <begin position="210"/>
        <end position="231"/>
    </location>
</feature>
<dbReference type="OrthoDB" id="1927263at2759"/>
<evidence type="ECO:0000313" key="2">
    <source>
        <dbReference type="EMBL" id="GBG46022.1"/>
    </source>
</evidence>
<accession>A0A388JKU3</accession>
<protein>
    <recommendedName>
        <fullName evidence="4">Myb-like domain-containing protein</fullName>
    </recommendedName>
</protein>
<comment type="caution">
    <text evidence="2">The sequence shown here is derived from an EMBL/GenBank/DDBJ whole genome shotgun (WGS) entry which is preliminary data.</text>
</comment>
<feature type="region of interest" description="Disordered" evidence="1">
    <location>
        <begin position="283"/>
        <end position="345"/>
    </location>
</feature>
<proteinExistence type="predicted"/>
<feature type="region of interest" description="Disordered" evidence="1">
    <location>
        <begin position="56"/>
        <end position="121"/>
    </location>
</feature>
<sequence>MQDTLPASSHHQGPENNGASAFGAAATGPAHAVQFPFALPPLPIWKNFKVPTFPPSTPGGSTWSSQVEGGQGGATCFSARASTVPGSTRPPSPSGGSSWSSQVEGGQGGTTCFTPLAPAVPGSNRWGMPQDGQNCVGFSGPTAGVGGQRQQPRVDRVVGSKGSLSMDVESEPSLAQGSVAVDYERGPYSTMLQCGDGGSDMQPTLRFQSSRSLGGKDIGPPSHGGPQGVHGKADCNVADAWMGGVADIAGTQYGGCSSAGPDGEFGVQGRSGITSIDGSIWRAPAVGGGGDGEPAANARARVAPSGGGGEGEPAAKGKTRAPPGGGGGDGEPAAKGKPRSPDWSTDERVGLLTYLFQEDALQQKRKGRQKMRTRKEKYEWIISKLVEKGFEPRIVEECERKFYSLLDNGKRIRDFHLRSGERIYWNMDRVSRKKEGLPVLFDALQ</sequence>
<dbReference type="Gramene" id="GBG46022">
    <property type="protein sequence ID" value="GBG46022"/>
    <property type="gene ID" value="CBR_g79449"/>
</dbReference>
<reference evidence="2 3" key="1">
    <citation type="journal article" date="2018" name="Cell">
        <title>The Chara Genome: Secondary Complexity and Implications for Plant Terrestrialization.</title>
        <authorList>
            <person name="Nishiyama T."/>
            <person name="Sakayama H."/>
            <person name="Vries J.D."/>
            <person name="Buschmann H."/>
            <person name="Saint-Marcoux D."/>
            <person name="Ullrich K.K."/>
            <person name="Haas F.B."/>
            <person name="Vanderstraeten L."/>
            <person name="Becker D."/>
            <person name="Lang D."/>
            <person name="Vosolsobe S."/>
            <person name="Rombauts S."/>
            <person name="Wilhelmsson P.K.I."/>
            <person name="Janitza P."/>
            <person name="Kern R."/>
            <person name="Heyl A."/>
            <person name="Rumpler F."/>
            <person name="Villalobos L.I.A.C."/>
            <person name="Clay J.M."/>
            <person name="Skokan R."/>
            <person name="Toyoda A."/>
            <person name="Suzuki Y."/>
            <person name="Kagoshima H."/>
            <person name="Schijlen E."/>
            <person name="Tajeshwar N."/>
            <person name="Catarino B."/>
            <person name="Hetherington A.J."/>
            <person name="Saltykova A."/>
            <person name="Bonnot C."/>
            <person name="Breuninger H."/>
            <person name="Symeonidi A."/>
            <person name="Radhakrishnan G.V."/>
            <person name="Van Nieuwerburgh F."/>
            <person name="Deforce D."/>
            <person name="Chang C."/>
            <person name="Karol K.G."/>
            <person name="Hedrich R."/>
            <person name="Ulvskov P."/>
            <person name="Glockner G."/>
            <person name="Delwiche C.F."/>
            <person name="Petrasek J."/>
            <person name="Van de Peer Y."/>
            <person name="Friml J."/>
            <person name="Beilby M."/>
            <person name="Dolan L."/>
            <person name="Kohara Y."/>
            <person name="Sugano S."/>
            <person name="Fujiyama A."/>
            <person name="Delaux P.-M."/>
            <person name="Quint M."/>
            <person name="TheiBen G."/>
            <person name="Hagemann M."/>
            <person name="Harholt J."/>
            <person name="Dunand C."/>
            <person name="Zachgo S."/>
            <person name="Langdale J."/>
            <person name="Maumus F."/>
            <person name="Straeten D.V.D."/>
            <person name="Gould S.B."/>
            <person name="Rensing S.A."/>
        </authorList>
    </citation>
    <scope>NUCLEOTIDE SEQUENCE [LARGE SCALE GENOMIC DNA]</scope>
    <source>
        <strain evidence="2 3">S276</strain>
    </source>
</reference>
<feature type="compositionally biased region" description="Polar residues" evidence="1">
    <location>
        <begin position="1"/>
        <end position="17"/>
    </location>
</feature>
<organism evidence="2 3">
    <name type="scientific">Chara braunii</name>
    <name type="common">Braun's stonewort</name>
    <dbReference type="NCBI Taxonomy" id="69332"/>
    <lineage>
        <taxon>Eukaryota</taxon>
        <taxon>Viridiplantae</taxon>
        <taxon>Streptophyta</taxon>
        <taxon>Charophyceae</taxon>
        <taxon>Charales</taxon>
        <taxon>Characeae</taxon>
        <taxon>Chara</taxon>
    </lineage>
</organism>
<evidence type="ECO:0000256" key="1">
    <source>
        <dbReference type="SAM" id="MobiDB-lite"/>
    </source>
</evidence>
<dbReference type="EMBL" id="BFEA01003999">
    <property type="protein sequence ID" value="GBG46022.1"/>
    <property type="molecule type" value="Genomic_DNA"/>
</dbReference>
<feature type="compositionally biased region" description="Low complexity" evidence="1">
    <location>
        <begin position="94"/>
        <end position="104"/>
    </location>
</feature>
<gene>
    <name evidence="2" type="ORF">CBR_g79449</name>
</gene>
<name>A0A388JKU3_CHABU</name>
<evidence type="ECO:0008006" key="4">
    <source>
        <dbReference type="Google" id="ProtNLM"/>
    </source>
</evidence>
<dbReference type="AlphaFoldDB" id="A0A388JKU3"/>